<proteinExistence type="predicted"/>
<accession>A0A0H5R202</accession>
<dbReference type="EMBL" id="HACM01007550">
    <property type="protein sequence ID" value="CRZ07992.1"/>
    <property type="molecule type" value="Transcribed_RNA"/>
</dbReference>
<reference evidence="1" key="1">
    <citation type="submission" date="2015-04" db="EMBL/GenBank/DDBJ databases">
        <title>The genome sequence of the plant pathogenic Rhizarian Plasmodiophora brassicae reveals insights in its biotrophic life cycle and the origin of chitin synthesis.</title>
        <authorList>
            <person name="Schwelm A."/>
            <person name="Fogelqvist J."/>
            <person name="Knaust A."/>
            <person name="Julke S."/>
            <person name="Lilja T."/>
            <person name="Dhandapani V."/>
            <person name="Bonilla-Rosso G."/>
            <person name="Karlsson M."/>
            <person name="Shevchenko A."/>
            <person name="Choi S.R."/>
            <person name="Kim H.G."/>
            <person name="Park J.Y."/>
            <person name="Lim Y.P."/>
            <person name="Ludwig-Muller J."/>
            <person name="Dixelius C."/>
        </authorList>
    </citation>
    <scope>NUCLEOTIDE SEQUENCE</scope>
    <source>
        <tissue evidence="1">Potato root galls</tissue>
    </source>
</reference>
<sequence>MRTIIPTATSCHILQMPISIPNWMILPSLRSNVSFLIVKLEKESNISFDGKVMKNRLIRGNQQITLVKQQSMNKPDVVAHILLMHILGSSHRRRVKFPFESQYMERCCRTPKRLFHSIPPGY</sequence>
<evidence type="ECO:0000313" key="1">
    <source>
        <dbReference type="EMBL" id="CRZ07991.1"/>
    </source>
</evidence>
<dbReference type="AlphaFoldDB" id="A0A0H5R202"/>
<dbReference type="EMBL" id="HACM01007549">
    <property type="protein sequence ID" value="CRZ07991.1"/>
    <property type="molecule type" value="Transcribed_RNA"/>
</dbReference>
<name>A0A0H5R202_9EUKA</name>
<protein>
    <submittedName>
        <fullName evidence="1">Uncharacterized protein</fullName>
    </submittedName>
</protein>
<organism evidence="1">
    <name type="scientific">Spongospora subterranea</name>
    <dbReference type="NCBI Taxonomy" id="70186"/>
    <lineage>
        <taxon>Eukaryota</taxon>
        <taxon>Sar</taxon>
        <taxon>Rhizaria</taxon>
        <taxon>Endomyxa</taxon>
        <taxon>Phytomyxea</taxon>
        <taxon>Plasmodiophorida</taxon>
        <taxon>Plasmodiophoridae</taxon>
        <taxon>Spongospora</taxon>
    </lineage>
</organism>